<proteinExistence type="predicted"/>
<dbReference type="Proteomes" id="UP001605036">
    <property type="component" value="Unassembled WGS sequence"/>
</dbReference>
<accession>A0ABD1Y7M3</accession>
<gene>
    <name evidence="1" type="ORF">R1flu_001792</name>
</gene>
<name>A0ABD1Y7M3_9MARC</name>
<dbReference type="AlphaFoldDB" id="A0ABD1Y7M3"/>
<evidence type="ECO:0000313" key="1">
    <source>
        <dbReference type="EMBL" id="KAL2621587.1"/>
    </source>
</evidence>
<organism evidence="1 2">
    <name type="scientific">Riccia fluitans</name>
    <dbReference type="NCBI Taxonomy" id="41844"/>
    <lineage>
        <taxon>Eukaryota</taxon>
        <taxon>Viridiplantae</taxon>
        <taxon>Streptophyta</taxon>
        <taxon>Embryophyta</taxon>
        <taxon>Marchantiophyta</taxon>
        <taxon>Marchantiopsida</taxon>
        <taxon>Marchantiidae</taxon>
        <taxon>Marchantiales</taxon>
        <taxon>Ricciaceae</taxon>
        <taxon>Riccia</taxon>
    </lineage>
</organism>
<reference evidence="1 2" key="1">
    <citation type="submission" date="2024-09" db="EMBL/GenBank/DDBJ databases">
        <title>Chromosome-scale assembly of Riccia fluitans.</title>
        <authorList>
            <person name="Paukszto L."/>
            <person name="Sawicki J."/>
            <person name="Karawczyk K."/>
            <person name="Piernik-Szablinska J."/>
            <person name="Szczecinska M."/>
            <person name="Mazdziarz M."/>
        </authorList>
    </citation>
    <scope>NUCLEOTIDE SEQUENCE [LARGE SCALE GENOMIC DNA]</scope>
    <source>
        <strain evidence="1">Rf_01</strain>
        <tissue evidence="1">Aerial parts of the thallus</tissue>
    </source>
</reference>
<keyword evidence="2" id="KW-1185">Reference proteome</keyword>
<sequence>MRVADPADSVRCDGNRSAKRGCLATWETRPGSVHAAFLSRRIRYVPGVSPCVRLTTSEGTSPWLEYLNAVLVDPYRSSTKVVTAYPGMLYLVVRDGLQRGHLGWWKGTR</sequence>
<protein>
    <submittedName>
        <fullName evidence="1">Uncharacterized protein</fullName>
    </submittedName>
</protein>
<evidence type="ECO:0000313" key="2">
    <source>
        <dbReference type="Proteomes" id="UP001605036"/>
    </source>
</evidence>
<dbReference type="EMBL" id="JBHFFA010000006">
    <property type="protein sequence ID" value="KAL2621587.1"/>
    <property type="molecule type" value="Genomic_DNA"/>
</dbReference>
<comment type="caution">
    <text evidence="1">The sequence shown here is derived from an EMBL/GenBank/DDBJ whole genome shotgun (WGS) entry which is preliminary data.</text>
</comment>